<dbReference type="KEGG" id="llh:I41_40100"/>
<name>A0A517U2G1_9BACT</name>
<proteinExistence type="predicted"/>
<accession>A0A517U2G1</accession>
<dbReference type="Proteomes" id="UP000317909">
    <property type="component" value="Chromosome"/>
</dbReference>
<evidence type="ECO:0000313" key="2">
    <source>
        <dbReference type="Proteomes" id="UP000317909"/>
    </source>
</evidence>
<dbReference type="OrthoDB" id="302418at2"/>
<evidence type="ECO:0000313" key="1">
    <source>
        <dbReference type="EMBL" id="QDT74807.1"/>
    </source>
</evidence>
<protein>
    <submittedName>
        <fullName evidence="1">Uncharacterized protein</fullName>
    </submittedName>
</protein>
<dbReference type="RefSeq" id="WP_145434535.1">
    <property type="nucleotide sequence ID" value="NZ_CP036339.1"/>
</dbReference>
<gene>
    <name evidence="1" type="ORF">I41_40100</name>
</gene>
<reference evidence="1 2" key="1">
    <citation type="submission" date="2019-02" db="EMBL/GenBank/DDBJ databases">
        <title>Deep-cultivation of Planctomycetes and their phenomic and genomic characterization uncovers novel biology.</title>
        <authorList>
            <person name="Wiegand S."/>
            <person name="Jogler M."/>
            <person name="Boedeker C."/>
            <person name="Pinto D."/>
            <person name="Vollmers J."/>
            <person name="Rivas-Marin E."/>
            <person name="Kohn T."/>
            <person name="Peeters S.H."/>
            <person name="Heuer A."/>
            <person name="Rast P."/>
            <person name="Oberbeckmann S."/>
            <person name="Bunk B."/>
            <person name="Jeske O."/>
            <person name="Meyerdierks A."/>
            <person name="Storesund J.E."/>
            <person name="Kallscheuer N."/>
            <person name="Luecker S."/>
            <person name="Lage O.M."/>
            <person name="Pohl T."/>
            <person name="Merkel B.J."/>
            <person name="Hornburger P."/>
            <person name="Mueller R.-W."/>
            <person name="Bruemmer F."/>
            <person name="Labrenz M."/>
            <person name="Spormann A.M."/>
            <person name="Op den Camp H."/>
            <person name="Overmann J."/>
            <person name="Amann R."/>
            <person name="Jetten M.S.M."/>
            <person name="Mascher T."/>
            <person name="Medema M.H."/>
            <person name="Devos D.P."/>
            <person name="Kaster A.-K."/>
            <person name="Ovreas L."/>
            <person name="Rohde M."/>
            <person name="Galperin M.Y."/>
            <person name="Jogler C."/>
        </authorList>
    </citation>
    <scope>NUCLEOTIDE SEQUENCE [LARGE SCALE GENOMIC DNA]</scope>
    <source>
        <strain evidence="1 2">I41</strain>
    </source>
</reference>
<keyword evidence="2" id="KW-1185">Reference proteome</keyword>
<organism evidence="1 2">
    <name type="scientific">Lacipirellula limnantheis</name>
    <dbReference type="NCBI Taxonomy" id="2528024"/>
    <lineage>
        <taxon>Bacteria</taxon>
        <taxon>Pseudomonadati</taxon>
        <taxon>Planctomycetota</taxon>
        <taxon>Planctomycetia</taxon>
        <taxon>Pirellulales</taxon>
        <taxon>Lacipirellulaceae</taxon>
        <taxon>Lacipirellula</taxon>
    </lineage>
</organism>
<dbReference type="AlphaFoldDB" id="A0A517U2G1"/>
<sequence>MNAKPPAAPSPSQATWQIVAELPYPGSLTAVHEQVRTLRHIIVDRFDQAHDNSVQFSLRGYRFRLDQVDGRLDFWVNDADCPVEILMEPLCHLVKTLAIKRGTPLA</sequence>
<dbReference type="EMBL" id="CP036339">
    <property type="protein sequence ID" value="QDT74807.1"/>
    <property type="molecule type" value="Genomic_DNA"/>
</dbReference>